<proteinExistence type="predicted"/>
<organism evidence="1 2">
    <name type="scientific">Caulobacter rhizosphaerae</name>
    <dbReference type="NCBI Taxonomy" id="2010972"/>
    <lineage>
        <taxon>Bacteria</taxon>
        <taxon>Pseudomonadati</taxon>
        <taxon>Pseudomonadota</taxon>
        <taxon>Alphaproteobacteria</taxon>
        <taxon>Caulobacterales</taxon>
        <taxon>Caulobacteraceae</taxon>
        <taxon>Caulobacter</taxon>
    </lineage>
</organism>
<keyword evidence="2" id="KW-1185">Reference proteome</keyword>
<sequence>MFAYDIVEKTGQGAVVLASFSAPWSASVPVFNAAARAYFAALQAEAGRALYLYATLEEDDEPDRTALVCSAHWVDGATGCGVEIRSGPLLDAAFRSRRH</sequence>
<protein>
    <submittedName>
        <fullName evidence="1">Uncharacterized protein</fullName>
    </submittedName>
</protein>
<name>A0ABU1MVK9_9CAUL</name>
<comment type="caution">
    <text evidence="1">The sequence shown here is derived from an EMBL/GenBank/DDBJ whole genome shotgun (WGS) entry which is preliminary data.</text>
</comment>
<evidence type="ECO:0000313" key="1">
    <source>
        <dbReference type="EMBL" id="MDR6530225.1"/>
    </source>
</evidence>
<reference evidence="1 2" key="1">
    <citation type="submission" date="2023-07" db="EMBL/GenBank/DDBJ databases">
        <title>Sorghum-associated microbial communities from plants grown in Nebraska, USA.</title>
        <authorList>
            <person name="Schachtman D."/>
        </authorList>
    </citation>
    <scope>NUCLEOTIDE SEQUENCE [LARGE SCALE GENOMIC DNA]</scope>
    <source>
        <strain evidence="1 2">DS2154</strain>
    </source>
</reference>
<gene>
    <name evidence="1" type="ORF">J2800_000961</name>
</gene>
<dbReference type="Proteomes" id="UP001262754">
    <property type="component" value="Unassembled WGS sequence"/>
</dbReference>
<dbReference type="RefSeq" id="WP_310029626.1">
    <property type="nucleotide sequence ID" value="NZ_JAVDRL010000003.1"/>
</dbReference>
<evidence type="ECO:0000313" key="2">
    <source>
        <dbReference type="Proteomes" id="UP001262754"/>
    </source>
</evidence>
<dbReference type="EMBL" id="JAVDRL010000003">
    <property type="protein sequence ID" value="MDR6530225.1"/>
    <property type="molecule type" value="Genomic_DNA"/>
</dbReference>
<accession>A0ABU1MVK9</accession>